<dbReference type="Proteomes" id="UP000323128">
    <property type="component" value="Chromosome"/>
</dbReference>
<dbReference type="PATRIC" id="fig|1307.475.peg.565"/>
<dbReference type="CDD" id="cd05387">
    <property type="entry name" value="BY-kinase"/>
    <property type="match status" value="1"/>
</dbReference>
<sequence>METIIPQMVILTLFLIYILASISFKKFRNKIYRACAFIFIIAGLVSYVMNGSSWIDFLGVIVPLVVLYQFEDRFTK</sequence>
<name>A0A3Q8B5Y0_STRSU</name>
<dbReference type="Proteomes" id="UP000072083">
    <property type="component" value="Unassembled WGS sequence"/>
</dbReference>
<dbReference type="GO" id="GO:0005886">
    <property type="term" value="C:plasma membrane"/>
    <property type="evidence" value="ECO:0007669"/>
    <property type="project" value="TreeGrafter"/>
</dbReference>
<accession>A0A3Q8B5Y0</accession>
<dbReference type="PANTHER" id="PTHR32309">
    <property type="entry name" value="TYROSINE-PROTEIN KINASE"/>
    <property type="match status" value="1"/>
</dbReference>
<organism evidence="1">
    <name type="scientific">Streptococcus suis</name>
    <dbReference type="NCBI Taxonomy" id="1307"/>
    <lineage>
        <taxon>Bacteria</taxon>
        <taxon>Bacillati</taxon>
        <taxon>Bacillota</taxon>
        <taxon>Bacilli</taxon>
        <taxon>Lactobacillales</taxon>
        <taxon>Streptococcaceae</taxon>
        <taxon>Streptococcus</taxon>
    </lineage>
</organism>
<reference evidence="2 3" key="1">
    <citation type="submission" date="2016-02" db="EMBL/GenBank/DDBJ databases">
        <authorList>
            <consortium name="Pathogen Informatics"/>
        </authorList>
    </citation>
    <scope>NUCLEOTIDE SEQUENCE [LARGE SCALE GENOMIC DNA]</scope>
    <source>
        <strain evidence="2 3">LSS44</strain>
    </source>
</reference>
<gene>
    <name evidence="1" type="ORF">A7J08_06290</name>
    <name evidence="2" type="ORF">ERS132406_00526</name>
</gene>
<dbReference type="Gene3D" id="3.40.50.300">
    <property type="entry name" value="P-loop containing nucleotide triphosphate hydrolases"/>
    <property type="match status" value="1"/>
</dbReference>
<dbReference type="EMBL" id="CP030010">
    <property type="protein sequence ID" value="ASW49901.2"/>
    <property type="molecule type" value="Genomic_DNA"/>
</dbReference>
<reference evidence="1" key="2">
    <citation type="journal article" date="2021" name="Front. Microbiol.">
        <title>Comparative Virulence and Genomic Analysis of Streptococcus suis Isolates.</title>
        <authorList>
            <person name="Nicholson T.L."/>
            <person name="Waack U."/>
            <person name="Anderson T.K."/>
            <person name="Bayles D.O."/>
            <person name="Zaia S.R."/>
            <person name="Goertz I."/>
            <person name="Eppinger M."/>
            <person name="Hau S.J."/>
            <person name="Brockmeier S.L."/>
            <person name="Shore S.M."/>
        </authorList>
    </citation>
    <scope>NUCLEOTIDE SEQUENCE</scope>
    <source>
        <strain evidence="1">SRD478</strain>
    </source>
</reference>
<protein>
    <submittedName>
        <fullName evidence="1">Uncharacterized protein</fullName>
    </submittedName>
</protein>
<dbReference type="PANTHER" id="PTHR32309:SF13">
    <property type="entry name" value="FERRIC ENTEROBACTIN TRANSPORT PROTEIN FEPE"/>
    <property type="match status" value="1"/>
</dbReference>
<dbReference type="EMBL" id="FIGZ01000003">
    <property type="protein sequence ID" value="CYU65141.1"/>
    <property type="molecule type" value="Genomic_DNA"/>
</dbReference>
<dbReference type="InterPro" id="IPR050445">
    <property type="entry name" value="Bact_polysacc_biosynth/exp"/>
</dbReference>
<evidence type="ECO:0000313" key="3">
    <source>
        <dbReference type="Proteomes" id="UP000072083"/>
    </source>
</evidence>
<dbReference type="UniPathway" id="UPA00934"/>
<dbReference type="Pfam" id="PF13614">
    <property type="entry name" value="AAA_31"/>
    <property type="match status" value="1"/>
</dbReference>
<dbReference type="GO" id="GO:0045227">
    <property type="term" value="P:capsule polysaccharide biosynthetic process"/>
    <property type="evidence" value="ECO:0007669"/>
    <property type="project" value="UniProtKB-UniPathway"/>
</dbReference>
<evidence type="ECO:0000313" key="2">
    <source>
        <dbReference type="EMBL" id="CYU65141.1"/>
    </source>
</evidence>
<dbReference type="GO" id="GO:0004715">
    <property type="term" value="F:non-membrane spanning protein tyrosine kinase activity"/>
    <property type="evidence" value="ECO:0007669"/>
    <property type="project" value="UniProtKB-EC"/>
</dbReference>
<dbReference type="NCBIfam" id="TIGR01007">
    <property type="entry name" value="eps_fam"/>
    <property type="match status" value="1"/>
</dbReference>
<evidence type="ECO:0000313" key="1">
    <source>
        <dbReference type="EMBL" id="ASW49901.2"/>
    </source>
</evidence>
<dbReference type="InterPro" id="IPR025669">
    <property type="entry name" value="AAA_dom"/>
</dbReference>
<dbReference type="InterPro" id="IPR005702">
    <property type="entry name" value="Wzc-like_C"/>
</dbReference>
<dbReference type="GO" id="GO:0005524">
    <property type="term" value="F:ATP binding"/>
    <property type="evidence" value="ECO:0007669"/>
    <property type="project" value="UniProtKB-KW"/>
</dbReference>
<dbReference type="InterPro" id="IPR027417">
    <property type="entry name" value="P-loop_NTPase"/>
</dbReference>
<dbReference type="SUPFAM" id="SSF52540">
    <property type="entry name" value="P-loop containing nucleoside triphosphate hydrolases"/>
    <property type="match status" value="1"/>
</dbReference>
<proteinExistence type="predicted"/>